<dbReference type="PANTHER" id="PTHR45453">
    <property type="entry name" value="PHOSPHATE REGULON SENSOR PROTEIN PHOR"/>
    <property type="match status" value="1"/>
</dbReference>
<keyword evidence="14" id="KW-1185">Reference proteome</keyword>
<dbReference type="Gene3D" id="3.30.565.10">
    <property type="entry name" value="Histidine kinase-like ATPase, C-terminal domain"/>
    <property type="match status" value="1"/>
</dbReference>
<dbReference type="AlphaFoldDB" id="A0A316G8A6"/>
<dbReference type="OrthoDB" id="9813151at2"/>
<dbReference type="InterPro" id="IPR035965">
    <property type="entry name" value="PAS-like_dom_sf"/>
</dbReference>
<keyword evidence="6" id="KW-0808">Transferase</keyword>
<evidence type="ECO:0000313" key="13">
    <source>
        <dbReference type="EMBL" id="PWK57201.1"/>
    </source>
</evidence>
<dbReference type="SUPFAM" id="SSF47384">
    <property type="entry name" value="Homodimeric domain of signal transducing histidine kinase"/>
    <property type="match status" value="1"/>
</dbReference>
<keyword evidence="11" id="KW-0472">Membrane</keyword>
<dbReference type="FunFam" id="3.30.565.10:FF:000006">
    <property type="entry name" value="Sensor histidine kinase WalK"/>
    <property type="match status" value="1"/>
</dbReference>
<evidence type="ECO:0000256" key="7">
    <source>
        <dbReference type="ARBA" id="ARBA00022741"/>
    </source>
</evidence>
<evidence type="ECO:0000259" key="12">
    <source>
        <dbReference type="PROSITE" id="PS50109"/>
    </source>
</evidence>
<keyword evidence="5" id="KW-0597">Phosphoprotein</keyword>
<keyword evidence="8 13" id="KW-0418">Kinase</keyword>
<dbReference type="InterPro" id="IPR003594">
    <property type="entry name" value="HATPase_dom"/>
</dbReference>
<evidence type="ECO:0000256" key="11">
    <source>
        <dbReference type="ARBA" id="ARBA00023136"/>
    </source>
</evidence>
<dbReference type="InterPro" id="IPR036097">
    <property type="entry name" value="HisK_dim/P_sf"/>
</dbReference>
<evidence type="ECO:0000256" key="2">
    <source>
        <dbReference type="ARBA" id="ARBA00004236"/>
    </source>
</evidence>
<evidence type="ECO:0000313" key="14">
    <source>
        <dbReference type="Proteomes" id="UP000245390"/>
    </source>
</evidence>
<accession>A0A316G8A6</accession>
<dbReference type="Proteomes" id="UP000245390">
    <property type="component" value="Unassembled WGS sequence"/>
</dbReference>
<dbReference type="GO" id="GO:0000155">
    <property type="term" value="F:phosphorelay sensor kinase activity"/>
    <property type="evidence" value="ECO:0007669"/>
    <property type="project" value="InterPro"/>
</dbReference>
<organism evidence="13 14">
    <name type="scientific">Silicimonas algicola</name>
    <dbReference type="NCBI Taxonomy" id="1826607"/>
    <lineage>
        <taxon>Bacteria</taxon>
        <taxon>Pseudomonadati</taxon>
        <taxon>Pseudomonadota</taxon>
        <taxon>Alphaproteobacteria</taxon>
        <taxon>Rhodobacterales</taxon>
        <taxon>Paracoccaceae</taxon>
    </lineage>
</organism>
<dbReference type="SUPFAM" id="SSF55874">
    <property type="entry name" value="ATPase domain of HSP90 chaperone/DNA topoisomerase II/histidine kinase"/>
    <property type="match status" value="1"/>
</dbReference>
<dbReference type="PRINTS" id="PR00344">
    <property type="entry name" value="BCTRLSENSOR"/>
</dbReference>
<dbReference type="Gene3D" id="1.10.287.130">
    <property type="match status" value="1"/>
</dbReference>
<proteinExistence type="predicted"/>
<dbReference type="GO" id="GO:0004721">
    <property type="term" value="F:phosphoprotein phosphatase activity"/>
    <property type="evidence" value="ECO:0007669"/>
    <property type="project" value="TreeGrafter"/>
</dbReference>
<dbReference type="Gene3D" id="3.30.450.20">
    <property type="entry name" value="PAS domain"/>
    <property type="match status" value="1"/>
</dbReference>
<reference evidence="13 14" key="1">
    <citation type="submission" date="2018-05" db="EMBL/GenBank/DDBJ databases">
        <title>Genomic Encyclopedia of Type Strains, Phase IV (KMG-IV): sequencing the most valuable type-strain genomes for metagenomic binning, comparative biology and taxonomic classification.</title>
        <authorList>
            <person name="Goeker M."/>
        </authorList>
    </citation>
    <scope>NUCLEOTIDE SEQUENCE [LARGE SCALE GENOMIC DNA]</scope>
    <source>
        <strain evidence="13 14">DSM 103371</strain>
    </source>
</reference>
<dbReference type="Pfam" id="PF00512">
    <property type="entry name" value="HisKA"/>
    <property type="match status" value="1"/>
</dbReference>
<protein>
    <recommendedName>
        <fullName evidence="3">histidine kinase</fullName>
        <ecNumber evidence="3">2.7.13.3</ecNumber>
    </recommendedName>
</protein>
<evidence type="ECO:0000256" key="5">
    <source>
        <dbReference type="ARBA" id="ARBA00022553"/>
    </source>
</evidence>
<dbReference type="InterPro" id="IPR013656">
    <property type="entry name" value="PAS_4"/>
</dbReference>
<dbReference type="KEGG" id="salo:EF888_10410"/>
<dbReference type="SUPFAM" id="SSF55785">
    <property type="entry name" value="PYP-like sensor domain (PAS domain)"/>
    <property type="match status" value="1"/>
</dbReference>
<dbReference type="Pfam" id="PF02518">
    <property type="entry name" value="HATPase_c"/>
    <property type="match status" value="1"/>
</dbReference>
<gene>
    <name evidence="13" type="ORF">C8D95_103440</name>
</gene>
<keyword evidence="4" id="KW-1003">Cell membrane</keyword>
<dbReference type="RefSeq" id="WP_109758938.1">
    <property type="nucleotide sequence ID" value="NZ_CP034588.1"/>
</dbReference>
<evidence type="ECO:0000256" key="1">
    <source>
        <dbReference type="ARBA" id="ARBA00000085"/>
    </source>
</evidence>
<evidence type="ECO:0000256" key="9">
    <source>
        <dbReference type="ARBA" id="ARBA00022840"/>
    </source>
</evidence>
<keyword evidence="7" id="KW-0547">Nucleotide-binding</keyword>
<feature type="domain" description="Histidine kinase" evidence="12">
    <location>
        <begin position="116"/>
        <end position="341"/>
    </location>
</feature>
<dbReference type="EMBL" id="QGGV01000003">
    <property type="protein sequence ID" value="PWK57201.1"/>
    <property type="molecule type" value="Genomic_DNA"/>
</dbReference>
<dbReference type="PROSITE" id="PS50109">
    <property type="entry name" value="HIS_KIN"/>
    <property type="match status" value="1"/>
</dbReference>
<dbReference type="GO" id="GO:0005886">
    <property type="term" value="C:plasma membrane"/>
    <property type="evidence" value="ECO:0007669"/>
    <property type="project" value="UniProtKB-SubCell"/>
</dbReference>
<dbReference type="InterPro" id="IPR005467">
    <property type="entry name" value="His_kinase_dom"/>
</dbReference>
<name>A0A316G8A6_9RHOB</name>
<dbReference type="PANTHER" id="PTHR45453:SF1">
    <property type="entry name" value="PHOSPHATE REGULON SENSOR PROTEIN PHOR"/>
    <property type="match status" value="1"/>
</dbReference>
<evidence type="ECO:0000256" key="10">
    <source>
        <dbReference type="ARBA" id="ARBA00023012"/>
    </source>
</evidence>
<sequence>MSAGIIEAIAVPAILVAGDGRVTAANGGARTLFGAALVDRHYITVLRQPGLLDAVERSLETREPTDCRYLTTEARRETTWQARCRPVPGEAGVLVTFEDRTAMEEAGQMRRDFVANVSHELKTPLTALIGFIETLRGAAKDDAAARARFLDVMEREARRMNRLVSDLLSLSRVEADERVRPTRRVDLAALARATAVTLDPLAADNGVTLVREGMDEPAEIAGDADQLSQVATNLLENAIKYSGRGASVVLSLAREDDNPRLRGPAVVLSVTDTGPGIDSLHIPRLTERFYRIDSHRSRERGGTGLGLAIVKHIVNRHRGRLVIESTPGQGSRFSVVLPAGPVG</sequence>
<dbReference type="Pfam" id="PF08448">
    <property type="entry name" value="PAS_4"/>
    <property type="match status" value="1"/>
</dbReference>
<dbReference type="FunFam" id="1.10.287.130:FF:000008">
    <property type="entry name" value="Two-component sensor histidine kinase"/>
    <property type="match status" value="1"/>
</dbReference>
<dbReference type="InterPro" id="IPR050351">
    <property type="entry name" value="BphY/WalK/GraS-like"/>
</dbReference>
<dbReference type="InterPro" id="IPR003661">
    <property type="entry name" value="HisK_dim/P_dom"/>
</dbReference>
<dbReference type="InterPro" id="IPR036890">
    <property type="entry name" value="HATPase_C_sf"/>
</dbReference>
<dbReference type="SMART" id="SM00387">
    <property type="entry name" value="HATPase_c"/>
    <property type="match status" value="1"/>
</dbReference>
<comment type="catalytic activity">
    <reaction evidence="1">
        <text>ATP + protein L-histidine = ADP + protein N-phospho-L-histidine.</text>
        <dbReference type="EC" id="2.7.13.3"/>
    </reaction>
</comment>
<evidence type="ECO:0000256" key="3">
    <source>
        <dbReference type="ARBA" id="ARBA00012438"/>
    </source>
</evidence>
<dbReference type="EC" id="2.7.13.3" evidence="3"/>
<dbReference type="InterPro" id="IPR004358">
    <property type="entry name" value="Sig_transdc_His_kin-like_C"/>
</dbReference>
<dbReference type="GO" id="GO:0005524">
    <property type="term" value="F:ATP binding"/>
    <property type="evidence" value="ECO:0007669"/>
    <property type="project" value="UniProtKB-KW"/>
</dbReference>
<comment type="subcellular location">
    <subcellularLocation>
        <location evidence="2">Cell membrane</location>
    </subcellularLocation>
</comment>
<dbReference type="SMART" id="SM00388">
    <property type="entry name" value="HisKA"/>
    <property type="match status" value="1"/>
</dbReference>
<dbReference type="GO" id="GO:0016036">
    <property type="term" value="P:cellular response to phosphate starvation"/>
    <property type="evidence" value="ECO:0007669"/>
    <property type="project" value="TreeGrafter"/>
</dbReference>
<keyword evidence="10" id="KW-0902">Two-component regulatory system</keyword>
<keyword evidence="9" id="KW-0067">ATP-binding</keyword>
<evidence type="ECO:0000256" key="6">
    <source>
        <dbReference type="ARBA" id="ARBA00022679"/>
    </source>
</evidence>
<evidence type="ECO:0000256" key="4">
    <source>
        <dbReference type="ARBA" id="ARBA00022475"/>
    </source>
</evidence>
<evidence type="ECO:0000256" key="8">
    <source>
        <dbReference type="ARBA" id="ARBA00022777"/>
    </source>
</evidence>
<comment type="caution">
    <text evidence="13">The sequence shown here is derived from an EMBL/GenBank/DDBJ whole genome shotgun (WGS) entry which is preliminary data.</text>
</comment>
<dbReference type="CDD" id="cd00082">
    <property type="entry name" value="HisKA"/>
    <property type="match status" value="1"/>
</dbReference>